<dbReference type="Gene3D" id="3.40.190.80">
    <property type="match status" value="1"/>
</dbReference>
<feature type="binding site" evidence="9">
    <location>
        <position position="111"/>
    </location>
    <ligand>
        <name>Mg(2+)</name>
        <dbReference type="ChEBI" id="CHEBI:18420"/>
        <label>2</label>
    </ligand>
</feature>
<reference evidence="13" key="1">
    <citation type="journal article" date="2011" name="Environ. Microbiol.">
        <title>Time-series analyses of Monterey Bay coastal microbial picoplankton using a 'genome proxy' microarray.</title>
        <authorList>
            <person name="Rich V.I."/>
            <person name="Pham V.D."/>
            <person name="Eppley J."/>
            <person name="Shi Y."/>
            <person name="DeLong E.F."/>
        </authorList>
    </citation>
    <scope>NUCLEOTIDE SEQUENCE</scope>
</reference>
<dbReference type="Pfam" id="PF00316">
    <property type="entry name" value="FBPase"/>
    <property type="match status" value="1"/>
</dbReference>
<evidence type="ECO:0000256" key="7">
    <source>
        <dbReference type="ARBA" id="ARBA00022842"/>
    </source>
</evidence>
<dbReference type="Pfam" id="PF18913">
    <property type="entry name" value="FBPase_C"/>
    <property type="match status" value="1"/>
</dbReference>
<feature type="binding site" evidence="9">
    <location>
        <begin position="114"/>
        <end position="117"/>
    </location>
    <ligand>
        <name>substrate</name>
    </ligand>
</feature>
<dbReference type="InterPro" id="IPR028343">
    <property type="entry name" value="FBPtase"/>
</dbReference>
<dbReference type="GO" id="GO:0005829">
    <property type="term" value="C:cytosol"/>
    <property type="evidence" value="ECO:0007669"/>
    <property type="project" value="TreeGrafter"/>
</dbReference>
<dbReference type="GO" id="GO:0006094">
    <property type="term" value="P:gluconeogenesis"/>
    <property type="evidence" value="ECO:0007669"/>
    <property type="project" value="UniProtKB-UniRule"/>
</dbReference>
<evidence type="ECO:0000256" key="3">
    <source>
        <dbReference type="ARBA" id="ARBA00010941"/>
    </source>
</evidence>
<feature type="binding site" evidence="9">
    <location>
        <position position="111"/>
    </location>
    <ligand>
        <name>Mg(2+)</name>
        <dbReference type="ChEBI" id="CHEBI:18420"/>
        <label>1</label>
    </ligand>
</feature>
<keyword evidence="7 9" id="KW-0460">Magnesium</keyword>
<dbReference type="InterPro" id="IPR033391">
    <property type="entry name" value="FBPase_N"/>
</dbReference>
<comment type="subcellular location">
    <subcellularLocation>
        <location evidence="9">Cytoplasm</location>
    </subcellularLocation>
</comment>
<dbReference type="CDD" id="cd00354">
    <property type="entry name" value="FBPase"/>
    <property type="match status" value="1"/>
</dbReference>
<dbReference type="PIRSF" id="PIRSF000904">
    <property type="entry name" value="FBPtase_SBPase"/>
    <property type="match status" value="1"/>
</dbReference>
<dbReference type="GO" id="GO:0042132">
    <property type="term" value="F:fructose 1,6-bisphosphate 1-phosphatase activity"/>
    <property type="evidence" value="ECO:0007669"/>
    <property type="project" value="UniProtKB-UniRule"/>
</dbReference>
<feature type="binding site" evidence="9">
    <location>
        <position position="198"/>
    </location>
    <ligand>
        <name>substrate</name>
    </ligand>
</feature>
<evidence type="ECO:0000313" key="13">
    <source>
        <dbReference type="EMBL" id="ADI19839.1"/>
    </source>
</evidence>
<dbReference type="Gene3D" id="3.30.540.10">
    <property type="entry name" value="Fructose-1,6-Bisphosphatase, subunit A, domain 1"/>
    <property type="match status" value="1"/>
</dbReference>
<gene>
    <name evidence="9" type="primary">fbp</name>
</gene>
<feature type="binding site" evidence="9">
    <location>
        <position position="270"/>
    </location>
    <ligand>
        <name>Mg(2+)</name>
        <dbReference type="ChEBI" id="CHEBI:18420"/>
        <label>2</label>
    </ligand>
</feature>
<comment type="catalytic activity">
    <reaction evidence="1 9">
        <text>beta-D-fructose 1,6-bisphosphate + H2O = beta-D-fructose 6-phosphate + phosphate</text>
        <dbReference type="Rhea" id="RHEA:11064"/>
        <dbReference type="ChEBI" id="CHEBI:15377"/>
        <dbReference type="ChEBI" id="CHEBI:32966"/>
        <dbReference type="ChEBI" id="CHEBI:43474"/>
        <dbReference type="ChEBI" id="CHEBI:57634"/>
        <dbReference type="EC" id="3.1.3.11"/>
    </reaction>
</comment>
<dbReference type="InterPro" id="IPR020548">
    <property type="entry name" value="Fructose_bisphosphatase_AS"/>
</dbReference>
<dbReference type="AlphaFoldDB" id="E0XZJ8"/>
<evidence type="ECO:0000256" key="10">
    <source>
        <dbReference type="RuleBase" id="RU000508"/>
    </source>
</evidence>
<dbReference type="FunFam" id="3.40.190.80:FF:000011">
    <property type="entry name" value="Fructose-1,6-bisphosphatase class 1"/>
    <property type="match status" value="1"/>
</dbReference>
<feature type="binding site" evidence="9">
    <location>
        <position position="114"/>
    </location>
    <ligand>
        <name>Mg(2+)</name>
        <dbReference type="ChEBI" id="CHEBI:18420"/>
        <label>2</label>
    </ligand>
</feature>
<organism evidence="13">
    <name type="scientific">uncultured alpha proteobacterium EB000_37G09</name>
    <dbReference type="NCBI Taxonomy" id="710792"/>
    <lineage>
        <taxon>Bacteria</taxon>
        <taxon>Pseudomonadati</taxon>
        <taxon>Pseudomonadota</taxon>
        <taxon>Alphaproteobacteria</taxon>
        <taxon>environmental samples</taxon>
    </lineage>
</organism>
<evidence type="ECO:0000256" key="5">
    <source>
        <dbReference type="ARBA" id="ARBA00022723"/>
    </source>
</evidence>
<dbReference type="EMBL" id="GU474933">
    <property type="protein sequence ID" value="ADI19839.1"/>
    <property type="molecule type" value="Genomic_DNA"/>
</dbReference>
<evidence type="ECO:0000256" key="2">
    <source>
        <dbReference type="ARBA" id="ARBA00005215"/>
    </source>
</evidence>
<dbReference type="NCBIfam" id="NF006780">
    <property type="entry name" value="PRK09293.1-4"/>
    <property type="match status" value="1"/>
</dbReference>
<evidence type="ECO:0000256" key="4">
    <source>
        <dbReference type="ARBA" id="ARBA00022490"/>
    </source>
</evidence>
<comment type="pathway">
    <text evidence="2">Carbohydrate biosynthesis; Calvin cycle.</text>
</comment>
<dbReference type="PANTHER" id="PTHR11556:SF35">
    <property type="entry name" value="SEDOHEPTULOSE-1,7-BISPHOSPHATASE, CHLOROPLASTIC"/>
    <property type="match status" value="1"/>
</dbReference>
<keyword evidence="6 9" id="KW-0378">Hydrolase</keyword>
<evidence type="ECO:0000259" key="11">
    <source>
        <dbReference type="Pfam" id="PF00316"/>
    </source>
</evidence>
<keyword evidence="8 9" id="KW-0119">Carbohydrate metabolism</keyword>
<evidence type="ECO:0000256" key="6">
    <source>
        <dbReference type="ARBA" id="ARBA00022801"/>
    </source>
</evidence>
<evidence type="ECO:0000256" key="9">
    <source>
        <dbReference type="HAMAP-Rule" id="MF_01855"/>
    </source>
</evidence>
<comment type="similarity">
    <text evidence="3 9 10">Belongs to the FBPase class 1 family.</text>
</comment>
<keyword evidence="5 9" id="KW-0479">Metal-binding</keyword>
<sequence>MAETAFFLSDYLGQQEFEGHISSEGCRAILSLASASVKIAALSRQNGLGEQLGAVLGGENADGDEQKALDVAADELIEEALRTASVAAYLSEEREGAVMLSDKGTLLVACDPLDGSSNIDTNLTVGTIFSLLPFDGSTLLMPGDMQIASGFFAYGPQTTLLLTVGNGVEAFCLDGTGDYRRMDWQVAIPRTTSEFAINASNSRHWQTAVSDYISDLLAGKTGPRGKNFNMRWAGSLVADAFRIFRRGGIFLYPSDQRDGYEHGRLRLVYEAHPIAFLVEQAGGVAYGGQIRILEITPDELHQRVPLIFGSSDEVDLLCKGA</sequence>
<keyword evidence="4 9" id="KW-0963">Cytoplasm</keyword>
<protein>
    <recommendedName>
        <fullName evidence="9">Fructose-1,6-bisphosphatase class 1</fullName>
        <shortName evidence="9">FBPase class 1</shortName>
        <ecNumber evidence="9">3.1.3.11</ecNumber>
    </recommendedName>
    <alternativeName>
        <fullName evidence="9">D-fructose-1,6-bisphosphate 1-phosphohydrolase class 1</fullName>
    </alternativeName>
</protein>
<evidence type="ECO:0000256" key="1">
    <source>
        <dbReference type="ARBA" id="ARBA00001273"/>
    </source>
</evidence>
<dbReference type="PROSITE" id="PS00124">
    <property type="entry name" value="FBPASE"/>
    <property type="match status" value="1"/>
</dbReference>
<comment type="subunit">
    <text evidence="9">Homotetramer.</text>
</comment>
<dbReference type="SUPFAM" id="SSF56655">
    <property type="entry name" value="Carbohydrate phosphatase"/>
    <property type="match status" value="1"/>
</dbReference>
<evidence type="ECO:0000256" key="8">
    <source>
        <dbReference type="ARBA" id="ARBA00023277"/>
    </source>
</evidence>
<comment type="caution">
    <text evidence="9">Lacks conserved residue(s) required for the propagation of feature annotation.</text>
</comment>
<dbReference type="HAMAP" id="MF_01855">
    <property type="entry name" value="FBPase_class1"/>
    <property type="match status" value="1"/>
</dbReference>
<dbReference type="GO" id="GO:0006002">
    <property type="term" value="P:fructose 6-phosphate metabolic process"/>
    <property type="evidence" value="ECO:0007669"/>
    <property type="project" value="TreeGrafter"/>
</dbReference>
<dbReference type="InterPro" id="IPR000146">
    <property type="entry name" value="FBPase_class-1"/>
</dbReference>
<feature type="domain" description="Fructose-1-6-bisphosphatase class 1 C-terminal" evidence="12">
    <location>
        <begin position="188"/>
        <end position="316"/>
    </location>
</feature>
<evidence type="ECO:0000259" key="12">
    <source>
        <dbReference type="Pfam" id="PF18913"/>
    </source>
</evidence>
<dbReference type="PIRSF" id="PIRSF500210">
    <property type="entry name" value="FBPtase"/>
    <property type="match status" value="1"/>
</dbReference>
<dbReference type="GO" id="GO:0030388">
    <property type="term" value="P:fructose 1,6-bisphosphate metabolic process"/>
    <property type="evidence" value="ECO:0007669"/>
    <property type="project" value="TreeGrafter"/>
</dbReference>
<feature type="binding site" evidence="9">
    <location>
        <position position="92"/>
    </location>
    <ligand>
        <name>Mg(2+)</name>
        <dbReference type="ChEBI" id="CHEBI:18420"/>
        <label>1</label>
    </ligand>
</feature>
<accession>E0XZJ8</accession>
<dbReference type="EC" id="3.1.3.11" evidence="9"/>
<comment type="cofactor">
    <cofactor evidence="9">
        <name>Mg(2+)</name>
        <dbReference type="ChEBI" id="CHEBI:18420"/>
    </cofactor>
    <text evidence="9">Binds 2 magnesium ions per subunit.</text>
</comment>
<dbReference type="InterPro" id="IPR044015">
    <property type="entry name" value="FBPase_C_dom"/>
</dbReference>
<dbReference type="GO" id="GO:0006000">
    <property type="term" value="P:fructose metabolic process"/>
    <property type="evidence" value="ECO:0007669"/>
    <property type="project" value="TreeGrafter"/>
</dbReference>
<dbReference type="GO" id="GO:0000287">
    <property type="term" value="F:magnesium ion binding"/>
    <property type="evidence" value="ECO:0007669"/>
    <property type="project" value="UniProtKB-UniRule"/>
</dbReference>
<name>E0XZJ8_9PROT</name>
<feature type="domain" description="Fructose-1-6-bisphosphatase class I N-terminal" evidence="11">
    <location>
        <begin position="26"/>
        <end position="175"/>
    </location>
</feature>
<proteinExistence type="inferred from homology"/>
<dbReference type="PANTHER" id="PTHR11556">
    <property type="entry name" value="FRUCTOSE-1,6-BISPHOSPHATASE-RELATED"/>
    <property type="match status" value="1"/>
</dbReference>
<feature type="binding site" evidence="9">
    <location>
        <position position="113"/>
    </location>
    <ligand>
        <name>Mg(2+)</name>
        <dbReference type="ChEBI" id="CHEBI:18420"/>
        <label>1</label>
    </ligand>
</feature>
<dbReference type="GO" id="GO:0005986">
    <property type="term" value="P:sucrose biosynthetic process"/>
    <property type="evidence" value="ECO:0007669"/>
    <property type="project" value="TreeGrafter"/>
</dbReference>
<dbReference type="PRINTS" id="PR00115">
    <property type="entry name" value="F16BPHPHTASE"/>
</dbReference>